<keyword evidence="4" id="KW-0479">Metal-binding</keyword>
<evidence type="ECO:0000256" key="6">
    <source>
        <dbReference type="ARBA" id="ARBA00023014"/>
    </source>
</evidence>
<organism evidence="8 9">
    <name type="scientific">Candidatus Fimenecus excrementigallinarum</name>
    <dbReference type="NCBI Taxonomy" id="2840816"/>
    <lineage>
        <taxon>Bacteria</taxon>
        <taxon>Bacillati</taxon>
        <taxon>Bacillota</taxon>
        <taxon>Clostridia</taxon>
        <taxon>Candidatus Fimenecus</taxon>
    </lineage>
</organism>
<evidence type="ECO:0000259" key="7">
    <source>
        <dbReference type="PROSITE" id="PS51918"/>
    </source>
</evidence>
<keyword evidence="5" id="KW-0408">Iron</keyword>
<evidence type="ECO:0000256" key="5">
    <source>
        <dbReference type="ARBA" id="ARBA00023004"/>
    </source>
</evidence>
<accession>A0A9D1IF56</accession>
<gene>
    <name evidence="8" type="ORF">IAC53_07100</name>
</gene>
<evidence type="ECO:0000256" key="1">
    <source>
        <dbReference type="ARBA" id="ARBA00001966"/>
    </source>
</evidence>
<keyword evidence="6" id="KW-0411">Iron-sulfur</keyword>
<evidence type="ECO:0000313" key="9">
    <source>
        <dbReference type="Proteomes" id="UP000824071"/>
    </source>
</evidence>
<dbReference type="InterPro" id="IPR007197">
    <property type="entry name" value="rSAM"/>
</dbReference>
<dbReference type="AlphaFoldDB" id="A0A9D1IF56"/>
<dbReference type="GO" id="GO:0051539">
    <property type="term" value="F:4 iron, 4 sulfur cluster binding"/>
    <property type="evidence" value="ECO:0007669"/>
    <property type="project" value="UniProtKB-KW"/>
</dbReference>
<dbReference type="GO" id="GO:0046872">
    <property type="term" value="F:metal ion binding"/>
    <property type="evidence" value="ECO:0007669"/>
    <property type="project" value="UniProtKB-KW"/>
</dbReference>
<dbReference type="SFLD" id="SFLDG01094">
    <property type="entry name" value="Uncharacterised_Radical_SAM_Su"/>
    <property type="match status" value="1"/>
</dbReference>
<feature type="domain" description="Radical SAM core" evidence="7">
    <location>
        <begin position="13"/>
        <end position="231"/>
    </location>
</feature>
<dbReference type="InterPro" id="IPR034457">
    <property type="entry name" value="Organic_radical-activating"/>
</dbReference>
<reference evidence="8" key="2">
    <citation type="journal article" date="2021" name="PeerJ">
        <title>Extensive microbial diversity within the chicken gut microbiome revealed by metagenomics and culture.</title>
        <authorList>
            <person name="Gilroy R."/>
            <person name="Ravi A."/>
            <person name="Getino M."/>
            <person name="Pursley I."/>
            <person name="Horton D.L."/>
            <person name="Alikhan N.F."/>
            <person name="Baker D."/>
            <person name="Gharbi K."/>
            <person name="Hall N."/>
            <person name="Watson M."/>
            <person name="Adriaenssens E.M."/>
            <person name="Foster-Nyarko E."/>
            <person name="Jarju S."/>
            <person name="Secka A."/>
            <person name="Antonio M."/>
            <person name="Oren A."/>
            <person name="Chaudhuri R.R."/>
            <person name="La Ragione R."/>
            <person name="Hildebrand F."/>
            <person name="Pallen M.J."/>
        </authorList>
    </citation>
    <scope>NUCLEOTIDE SEQUENCE</scope>
    <source>
        <strain evidence="8">ChiGjej1B1-19959</strain>
    </source>
</reference>
<dbReference type="InterPro" id="IPR013785">
    <property type="entry name" value="Aldolase_TIM"/>
</dbReference>
<protein>
    <submittedName>
        <fullName evidence="8">Anaerobic ribonucleoside-triphosphate reductase activating protein</fullName>
    </submittedName>
</protein>
<dbReference type="Gene3D" id="3.20.20.70">
    <property type="entry name" value="Aldolase class I"/>
    <property type="match status" value="1"/>
</dbReference>
<dbReference type="GO" id="GO:0003824">
    <property type="term" value="F:catalytic activity"/>
    <property type="evidence" value="ECO:0007669"/>
    <property type="project" value="InterPro"/>
</dbReference>
<sequence length="231" mass="25582">MKICGLQSLTLLDFPGRVACTVFTAGCNMRCPFCHNADLVLSPDAPEEMSMEAFFAFLQKRQGLLDGVCVTGGEPLLQAGLIEFFQRVKEMGFTTKLDTNGFLTERLRQTVESGAVDYVAMDVKNDPSRYAETVGIPDFPTEPILASVQYLMTCGVEYEFRTTVVRELHRAGNLTAIAEWLRGAKRYFLQGFRDSGALLGTGLHPYSPQEMRGLLARVRAVLPQAELRGVD</sequence>
<proteinExistence type="predicted"/>
<reference evidence="8" key="1">
    <citation type="submission" date="2020-10" db="EMBL/GenBank/DDBJ databases">
        <authorList>
            <person name="Gilroy R."/>
        </authorList>
    </citation>
    <scope>NUCLEOTIDE SEQUENCE</scope>
    <source>
        <strain evidence="8">ChiGjej1B1-19959</strain>
    </source>
</reference>
<keyword evidence="2" id="KW-0004">4Fe-4S</keyword>
<dbReference type="Pfam" id="PF04055">
    <property type="entry name" value="Radical_SAM"/>
    <property type="match status" value="1"/>
</dbReference>
<name>A0A9D1IF56_9FIRM</name>
<evidence type="ECO:0000256" key="2">
    <source>
        <dbReference type="ARBA" id="ARBA00022485"/>
    </source>
</evidence>
<dbReference type="Proteomes" id="UP000824071">
    <property type="component" value="Unassembled WGS sequence"/>
</dbReference>
<keyword evidence="3" id="KW-0949">S-adenosyl-L-methionine</keyword>
<dbReference type="SFLD" id="SFLDS00029">
    <property type="entry name" value="Radical_SAM"/>
    <property type="match status" value="1"/>
</dbReference>
<dbReference type="InterPro" id="IPR058240">
    <property type="entry name" value="rSAM_sf"/>
</dbReference>
<dbReference type="CDD" id="cd01335">
    <property type="entry name" value="Radical_SAM"/>
    <property type="match status" value="1"/>
</dbReference>
<evidence type="ECO:0000256" key="4">
    <source>
        <dbReference type="ARBA" id="ARBA00022723"/>
    </source>
</evidence>
<dbReference type="SUPFAM" id="SSF102114">
    <property type="entry name" value="Radical SAM enzymes"/>
    <property type="match status" value="1"/>
</dbReference>
<evidence type="ECO:0000256" key="3">
    <source>
        <dbReference type="ARBA" id="ARBA00022691"/>
    </source>
</evidence>
<evidence type="ECO:0000313" key="8">
    <source>
        <dbReference type="EMBL" id="HIU36350.1"/>
    </source>
</evidence>
<dbReference type="EMBL" id="DVMW01000041">
    <property type="protein sequence ID" value="HIU36350.1"/>
    <property type="molecule type" value="Genomic_DNA"/>
</dbReference>
<dbReference type="PANTHER" id="PTHR30352">
    <property type="entry name" value="PYRUVATE FORMATE-LYASE-ACTIVATING ENZYME"/>
    <property type="match status" value="1"/>
</dbReference>
<comment type="caution">
    <text evidence="8">The sequence shown here is derived from an EMBL/GenBank/DDBJ whole genome shotgun (WGS) entry which is preliminary data.</text>
</comment>
<dbReference type="PANTHER" id="PTHR30352:SF13">
    <property type="entry name" value="GLYCYL-RADICAL ENZYME ACTIVATING ENZYME YJJW-RELATED"/>
    <property type="match status" value="1"/>
</dbReference>
<dbReference type="InterPro" id="IPR012840">
    <property type="entry name" value="NrdG2"/>
</dbReference>
<comment type="cofactor">
    <cofactor evidence="1">
        <name>[4Fe-4S] cluster</name>
        <dbReference type="ChEBI" id="CHEBI:49883"/>
    </cofactor>
</comment>
<dbReference type="NCBIfam" id="TIGR02495">
    <property type="entry name" value="NrdG2"/>
    <property type="match status" value="1"/>
</dbReference>
<dbReference type="PROSITE" id="PS51918">
    <property type="entry name" value="RADICAL_SAM"/>
    <property type="match status" value="1"/>
</dbReference>